<dbReference type="SUPFAM" id="SSF52833">
    <property type="entry name" value="Thioredoxin-like"/>
    <property type="match status" value="1"/>
</dbReference>
<organism evidence="2 4">
    <name type="scientific">Dolosigranulum pigrum</name>
    <dbReference type="NCBI Taxonomy" id="29394"/>
    <lineage>
        <taxon>Bacteria</taxon>
        <taxon>Bacillati</taxon>
        <taxon>Bacillota</taxon>
        <taxon>Bacilli</taxon>
        <taxon>Lactobacillales</taxon>
        <taxon>Carnobacteriaceae</taxon>
        <taxon>Dolosigranulum</taxon>
    </lineage>
</organism>
<dbReference type="InterPro" id="IPR036249">
    <property type="entry name" value="Thioredoxin-like_sf"/>
</dbReference>
<dbReference type="AlphaFoldDB" id="A0A1S8KM90"/>
<gene>
    <name evidence="2" type="ORF">BWX42_01255</name>
    <name evidence="3" type="ORF">FNV33_03290</name>
</gene>
<dbReference type="RefSeq" id="WP_077862158.1">
    <property type="nucleotide sequence ID" value="NZ_CP040408.1"/>
</dbReference>
<reference evidence="3 5" key="2">
    <citation type="submission" date="2019-07" db="EMBL/GenBank/DDBJ databases">
        <title>Genome assembly of a nasal isolate of Dolosigranulum pigrum from a chronic sinusitis patient.</title>
        <authorList>
            <person name="Baig S."/>
            <person name="Overballe-Petersen S."/>
            <person name="Kaspar U."/>
            <person name="Rendboe A."/>
            <person name="de Man T."/>
            <person name="Liu C."/>
            <person name="Price L.B."/>
            <person name="Stegger M."/>
            <person name="Becker K."/>
            <person name="Skytt Andersen P."/>
        </authorList>
    </citation>
    <scope>NUCLEOTIDE SEQUENCE [LARGE SCALE GENOMIC DNA]</scope>
    <source>
        <strain evidence="3 5">83VPs-KB5</strain>
    </source>
</reference>
<accession>A0A1S8KM90</accession>
<evidence type="ECO:0000313" key="5">
    <source>
        <dbReference type="Proteomes" id="UP000315953"/>
    </source>
</evidence>
<evidence type="ECO:0000259" key="1">
    <source>
        <dbReference type="Pfam" id="PF13462"/>
    </source>
</evidence>
<dbReference type="Gene3D" id="3.40.30.10">
    <property type="entry name" value="Glutaredoxin"/>
    <property type="match status" value="1"/>
</dbReference>
<protein>
    <recommendedName>
        <fullName evidence="1">Thioredoxin-like fold domain-containing protein</fullName>
    </recommendedName>
</protein>
<evidence type="ECO:0000313" key="2">
    <source>
        <dbReference type="EMBL" id="OOL80595.1"/>
    </source>
</evidence>
<dbReference type="Proteomes" id="UP000190409">
    <property type="component" value="Unassembled WGS sequence"/>
</dbReference>
<dbReference type="InterPro" id="IPR012336">
    <property type="entry name" value="Thioredoxin-like_fold"/>
</dbReference>
<proteinExistence type="predicted"/>
<dbReference type="Proteomes" id="UP000315953">
    <property type="component" value="Chromosome"/>
</dbReference>
<dbReference type="KEGG" id="dpm:FNV33_03290"/>
<sequence>MTHTNQLPSWQIGSVDAPIQLVEYVNLRCPDCKDSWNELKDYLMPLIKSGKLRHIIKPIHKEKPFLEVGNQLQYLLPSDETIDYRPIFEKIYTEQAIWGEYNLDELRRYVKEELGVQPNENIEGVDHRTDEIEFVPTILVGKKTFVETIRFDDVRAAIKPLL</sequence>
<evidence type="ECO:0000313" key="3">
    <source>
        <dbReference type="EMBL" id="QDO91121.1"/>
    </source>
</evidence>
<dbReference type="EMBL" id="CP041626">
    <property type="protein sequence ID" value="QDO91121.1"/>
    <property type="molecule type" value="Genomic_DNA"/>
</dbReference>
<dbReference type="EMBL" id="MUYF01000003">
    <property type="protein sequence ID" value="OOL80595.1"/>
    <property type="molecule type" value="Genomic_DNA"/>
</dbReference>
<dbReference type="OrthoDB" id="117402at2"/>
<feature type="domain" description="Thioredoxin-like fold" evidence="1">
    <location>
        <begin position="11"/>
        <end position="159"/>
    </location>
</feature>
<reference evidence="2 4" key="1">
    <citation type="submission" date="2017-01" db="EMBL/GenBank/DDBJ databases">
        <title>Complete Genome Sequence of Dolosigranulum pigrum isolated from a Patient with interstitial lung disease.</title>
        <authorList>
            <person name="Mukhopadhyay R."/>
            <person name="Joaquin J."/>
            <person name="Hogue R."/>
            <person name="Fitzgerald S."/>
            <person name="Jospin G."/>
            <person name="Eisen J.A."/>
            <person name="Chaturvedi V."/>
        </authorList>
    </citation>
    <scope>NUCLEOTIDE SEQUENCE [LARGE SCALE GENOMIC DNA]</scope>
    <source>
        <strain evidence="2 4">15S00348</strain>
    </source>
</reference>
<dbReference type="Pfam" id="PF13462">
    <property type="entry name" value="Thioredoxin_4"/>
    <property type="match status" value="1"/>
</dbReference>
<dbReference type="Gene3D" id="1.10.1200.90">
    <property type="entry name" value="DsbA-like domain"/>
    <property type="match status" value="1"/>
</dbReference>
<evidence type="ECO:0000313" key="4">
    <source>
        <dbReference type="Proteomes" id="UP000190409"/>
    </source>
</evidence>
<name>A0A1S8KM90_9LACT</name>